<sequence>MASSTDRKDSMSDVLRYIPTREALAEARADQERREELRRAEVAAEMNMKLASDTGLGDDDNVAFSPSPPPKRRRLTRCKPITKHRPALREFPTRAQRDATDTDSEVLIQLQSPSASPSVYGTSAAIAILSKTRDSLEHQVDRTCNSFLAALQHVKTVELQSARARKAGRMDDVRKYTEIMDDILDGFNHVEATAALARVQSKARRTAAALAILEEDRDEGAFGALQQQRKPAESIAVLAQRVVDCEPAAEED</sequence>
<keyword evidence="3" id="KW-1185">Reference proteome</keyword>
<name>A0AAJ0DH70_9PEZI</name>
<reference evidence="2" key="1">
    <citation type="submission" date="2023-04" db="EMBL/GenBank/DDBJ databases">
        <title>Black Yeasts Isolated from many extreme environments.</title>
        <authorList>
            <person name="Coleine C."/>
            <person name="Stajich J.E."/>
            <person name="Selbmann L."/>
        </authorList>
    </citation>
    <scope>NUCLEOTIDE SEQUENCE</scope>
    <source>
        <strain evidence="2">CCFEE 5312</strain>
    </source>
</reference>
<dbReference type="EMBL" id="JAWDJX010000013">
    <property type="protein sequence ID" value="KAK3054050.1"/>
    <property type="molecule type" value="Genomic_DNA"/>
</dbReference>
<proteinExistence type="predicted"/>
<comment type="caution">
    <text evidence="2">The sequence shown here is derived from an EMBL/GenBank/DDBJ whole genome shotgun (WGS) entry which is preliminary data.</text>
</comment>
<accession>A0AAJ0DH70</accession>
<dbReference type="Proteomes" id="UP001271007">
    <property type="component" value="Unassembled WGS sequence"/>
</dbReference>
<evidence type="ECO:0000256" key="1">
    <source>
        <dbReference type="SAM" id="MobiDB-lite"/>
    </source>
</evidence>
<dbReference type="AlphaFoldDB" id="A0AAJ0DH70"/>
<gene>
    <name evidence="2" type="ORF">LTR09_004828</name>
</gene>
<protein>
    <submittedName>
        <fullName evidence="2">Uncharacterized protein</fullName>
    </submittedName>
</protein>
<evidence type="ECO:0000313" key="3">
    <source>
        <dbReference type="Proteomes" id="UP001271007"/>
    </source>
</evidence>
<organism evidence="2 3">
    <name type="scientific">Extremus antarcticus</name>
    <dbReference type="NCBI Taxonomy" id="702011"/>
    <lineage>
        <taxon>Eukaryota</taxon>
        <taxon>Fungi</taxon>
        <taxon>Dikarya</taxon>
        <taxon>Ascomycota</taxon>
        <taxon>Pezizomycotina</taxon>
        <taxon>Dothideomycetes</taxon>
        <taxon>Dothideomycetidae</taxon>
        <taxon>Mycosphaerellales</taxon>
        <taxon>Extremaceae</taxon>
        <taxon>Extremus</taxon>
    </lineage>
</organism>
<feature type="region of interest" description="Disordered" evidence="1">
    <location>
        <begin position="52"/>
        <end position="73"/>
    </location>
</feature>
<evidence type="ECO:0000313" key="2">
    <source>
        <dbReference type="EMBL" id="KAK3054050.1"/>
    </source>
</evidence>